<comment type="caution">
    <text evidence="9">The sequence shown here is derived from an EMBL/GenBank/DDBJ whole genome shotgun (WGS) entry which is preliminary data.</text>
</comment>
<dbReference type="PRINTS" id="PR00153">
    <property type="entry name" value="CSAPPISMRASE"/>
</dbReference>
<comment type="catalytic activity">
    <reaction evidence="1 5 6">
        <text>[protein]-peptidylproline (omega=180) = [protein]-peptidylproline (omega=0)</text>
        <dbReference type="Rhea" id="RHEA:16237"/>
        <dbReference type="Rhea" id="RHEA-COMP:10747"/>
        <dbReference type="Rhea" id="RHEA-COMP:10748"/>
        <dbReference type="ChEBI" id="CHEBI:83833"/>
        <dbReference type="ChEBI" id="CHEBI:83834"/>
        <dbReference type="EC" id="5.2.1.8"/>
    </reaction>
</comment>
<dbReference type="FunFam" id="3.10.50.40:FF:000047">
    <property type="entry name" value="Peptidylprolyl isomerase"/>
    <property type="match status" value="1"/>
</dbReference>
<dbReference type="PROSITE" id="PS50059">
    <property type="entry name" value="FKBP_PPIASE"/>
    <property type="match status" value="1"/>
</dbReference>
<dbReference type="InterPro" id="IPR020892">
    <property type="entry name" value="Cyclophilin-type_PPIase_CS"/>
</dbReference>
<keyword evidence="10" id="KW-1185">Reference proteome</keyword>
<dbReference type="PROSITE" id="PS00170">
    <property type="entry name" value="CSA_PPIASE_1"/>
    <property type="match status" value="1"/>
</dbReference>
<organism evidence="9 10">
    <name type="scientific">Ulvibacter antarcticus</name>
    <dbReference type="NCBI Taxonomy" id="442714"/>
    <lineage>
        <taxon>Bacteria</taxon>
        <taxon>Pseudomonadati</taxon>
        <taxon>Bacteroidota</taxon>
        <taxon>Flavobacteriia</taxon>
        <taxon>Flavobacteriales</taxon>
        <taxon>Flavobacteriaceae</taxon>
        <taxon>Ulvibacter</taxon>
    </lineage>
</organism>
<evidence type="ECO:0000259" key="7">
    <source>
        <dbReference type="PROSITE" id="PS50059"/>
    </source>
</evidence>
<evidence type="ECO:0000256" key="3">
    <source>
        <dbReference type="ARBA" id="ARBA00023110"/>
    </source>
</evidence>
<dbReference type="InterPro" id="IPR002130">
    <property type="entry name" value="Cyclophilin-type_PPIase_dom"/>
</dbReference>
<evidence type="ECO:0000313" key="9">
    <source>
        <dbReference type="EMBL" id="RMA58004.1"/>
    </source>
</evidence>
<keyword evidence="4 5" id="KW-0413">Isomerase</keyword>
<dbReference type="GO" id="GO:0003755">
    <property type="term" value="F:peptidyl-prolyl cis-trans isomerase activity"/>
    <property type="evidence" value="ECO:0007669"/>
    <property type="project" value="UniProtKB-UniRule"/>
</dbReference>
<dbReference type="Gene3D" id="2.40.100.10">
    <property type="entry name" value="Cyclophilin-like"/>
    <property type="match status" value="1"/>
</dbReference>
<dbReference type="PANTHER" id="PTHR45625">
    <property type="entry name" value="PEPTIDYL-PROLYL CIS-TRANS ISOMERASE-RELATED"/>
    <property type="match status" value="1"/>
</dbReference>
<name>A0A3L9YCA6_9FLAO</name>
<dbReference type="Proteomes" id="UP000271339">
    <property type="component" value="Unassembled WGS sequence"/>
</dbReference>
<proteinExistence type="inferred from homology"/>
<feature type="domain" description="PPIase cyclophilin-type" evidence="8">
    <location>
        <begin position="14"/>
        <end position="145"/>
    </location>
</feature>
<sequence length="311" mass="33746">MQDGIYAKITTEKGEILGKLTYKKTPGTVANFVALAEGNLENNAKPQGTPYYDGLKFHRVIPNFMVQGGDPAGTGAGGPGYKFEDEFHPELKHDKPGVFSMANSGPGTNGSQFFITHVPTDWLDNKHTVFGNVIEGQDVVDTVAQGDSMKTVEIIRVGKEAQDWNAVESFRKFNGAKAEREAAANKAQEDSMKDLVQGFDKTESGLYFKHIQKGEGVKPNQGQTVAVHYKGMLANGQEFDNSYKRGNPIEFPVGTGQVIQGWDEGIMLLNQGDKARFVIPSNLAYGEQGAGGVIPPNATLIFDVELMNVKG</sequence>
<comment type="similarity">
    <text evidence="2">Belongs to the cyclophilin-type PPIase family.</text>
</comment>
<keyword evidence="3 5" id="KW-0697">Rotamase</keyword>
<dbReference type="InterPro" id="IPR029000">
    <property type="entry name" value="Cyclophilin-like_dom_sf"/>
</dbReference>
<dbReference type="InterPro" id="IPR046357">
    <property type="entry name" value="PPIase_dom_sf"/>
</dbReference>
<evidence type="ECO:0000259" key="8">
    <source>
        <dbReference type="PROSITE" id="PS50072"/>
    </source>
</evidence>
<dbReference type="CDD" id="cd00317">
    <property type="entry name" value="cyclophilin"/>
    <property type="match status" value="1"/>
</dbReference>
<accession>A0A3L9YCA6</accession>
<protein>
    <recommendedName>
        <fullName evidence="6">Peptidyl-prolyl cis-trans isomerase</fullName>
        <ecNumber evidence="6">5.2.1.8</ecNumber>
    </recommendedName>
</protein>
<dbReference type="GO" id="GO:0006457">
    <property type="term" value="P:protein folding"/>
    <property type="evidence" value="ECO:0007669"/>
    <property type="project" value="InterPro"/>
</dbReference>
<evidence type="ECO:0000313" key="10">
    <source>
        <dbReference type="Proteomes" id="UP000271339"/>
    </source>
</evidence>
<dbReference type="AlphaFoldDB" id="A0A3L9YCA6"/>
<dbReference type="SUPFAM" id="SSF50891">
    <property type="entry name" value="Cyclophilin-like"/>
    <property type="match status" value="1"/>
</dbReference>
<comment type="similarity">
    <text evidence="6">Belongs to the FKBP-type PPIase family.</text>
</comment>
<evidence type="ECO:0000256" key="1">
    <source>
        <dbReference type="ARBA" id="ARBA00000971"/>
    </source>
</evidence>
<dbReference type="EC" id="5.2.1.8" evidence="6"/>
<evidence type="ECO:0000256" key="4">
    <source>
        <dbReference type="ARBA" id="ARBA00023235"/>
    </source>
</evidence>
<evidence type="ECO:0000256" key="5">
    <source>
        <dbReference type="PROSITE-ProRule" id="PRU00277"/>
    </source>
</evidence>
<reference evidence="9 10" key="1">
    <citation type="submission" date="2018-10" db="EMBL/GenBank/DDBJ databases">
        <title>Genomic Encyclopedia of Archaeal and Bacterial Type Strains, Phase II (KMG-II): from individual species to whole genera.</title>
        <authorList>
            <person name="Goeker M."/>
        </authorList>
    </citation>
    <scope>NUCLEOTIDE SEQUENCE [LARGE SCALE GENOMIC DNA]</scope>
    <source>
        <strain evidence="9 10">DSM 23424</strain>
    </source>
</reference>
<dbReference type="PANTHER" id="PTHR45625:SF4">
    <property type="entry name" value="PEPTIDYLPROLYL ISOMERASE DOMAIN AND WD REPEAT-CONTAINING PROTEIN 1"/>
    <property type="match status" value="1"/>
</dbReference>
<gene>
    <name evidence="9" type="ORF">BXY75_2812</name>
</gene>
<dbReference type="Pfam" id="PF00160">
    <property type="entry name" value="Pro_isomerase"/>
    <property type="match status" value="1"/>
</dbReference>
<evidence type="ECO:0000256" key="2">
    <source>
        <dbReference type="ARBA" id="ARBA00007365"/>
    </source>
</evidence>
<dbReference type="OrthoDB" id="9807797at2"/>
<dbReference type="EMBL" id="REFC01000014">
    <property type="protein sequence ID" value="RMA58004.1"/>
    <property type="molecule type" value="Genomic_DNA"/>
</dbReference>
<dbReference type="InterPro" id="IPR001179">
    <property type="entry name" value="PPIase_FKBP_dom"/>
</dbReference>
<dbReference type="PROSITE" id="PS50072">
    <property type="entry name" value="CSA_PPIASE_2"/>
    <property type="match status" value="1"/>
</dbReference>
<dbReference type="SUPFAM" id="SSF54534">
    <property type="entry name" value="FKBP-like"/>
    <property type="match status" value="1"/>
</dbReference>
<dbReference type="RefSeq" id="WP_121908342.1">
    <property type="nucleotide sequence ID" value="NZ_REFC01000014.1"/>
</dbReference>
<dbReference type="Pfam" id="PF00254">
    <property type="entry name" value="FKBP_C"/>
    <property type="match status" value="1"/>
</dbReference>
<dbReference type="InterPro" id="IPR044666">
    <property type="entry name" value="Cyclophilin_A-like"/>
</dbReference>
<feature type="domain" description="PPIase FKBP-type" evidence="7">
    <location>
        <begin position="222"/>
        <end position="310"/>
    </location>
</feature>
<evidence type="ECO:0000256" key="6">
    <source>
        <dbReference type="RuleBase" id="RU003915"/>
    </source>
</evidence>
<dbReference type="Gene3D" id="3.10.50.40">
    <property type="match status" value="1"/>
</dbReference>